<dbReference type="Proteomes" id="UP001165297">
    <property type="component" value="Unassembled WGS sequence"/>
</dbReference>
<proteinExistence type="predicted"/>
<reference evidence="2" key="1">
    <citation type="submission" date="2021-10" db="EMBL/GenBank/DDBJ databases">
        <authorList>
            <person name="Dean J.D."/>
            <person name="Kim M.K."/>
            <person name="Newey C.N."/>
            <person name="Stoker T.S."/>
            <person name="Thompson D.W."/>
            <person name="Grose J.H."/>
        </authorList>
    </citation>
    <scope>NUCLEOTIDE SEQUENCE</scope>
    <source>
        <strain evidence="2">BT635</strain>
    </source>
</reference>
<evidence type="ECO:0000313" key="2">
    <source>
        <dbReference type="EMBL" id="MCB2378564.1"/>
    </source>
</evidence>
<dbReference type="EMBL" id="JAJADQ010000006">
    <property type="protein sequence ID" value="MCB2378564.1"/>
    <property type="molecule type" value="Genomic_DNA"/>
</dbReference>
<evidence type="ECO:0000313" key="3">
    <source>
        <dbReference type="Proteomes" id="UP001165297"/>
    </source>
</evidence>
<protein>
    <recommendedName>
        <fullName evidence="4">50S ribosomal protein L34</fullName>
    </recommendedName>
</protein>
<accession>A0ABS8AHV0</accession>
<organism evidence="2 3">
    <name type="scientific">Hymenobacter nitidus</name>
    <dbReference type="NCBI Taxonomy" id="2880929"/>
    <lineage>
        <taxon>Bacteria</taxon>
        <taxon>Pseudomonadati</taxon>
        <taxon>Bacteroidota</taxon>
        <taxon>Cytophagia</taxon>
        <taxon>Cytophagales</taxon>
        <taxon>Hymenobacteraceae</taxon>
        <taxon>Hymenobacter</taxon>
    </lineage>
</organism>
<feature type="compositionally biased region" description="Basic residues" evidence="1">
    <location>
        <begin position="58"/>
        <end position="67"/>
    </location>
</feature>
<gene>
    <name evidence="2" type="ORF">LGH70_13270</name>
</gene>
<comment type="caution">
    <text evidence="2">The sequence shown here is derived from an EMBL/GenBank/DDBJ whole genome shotgun (WGS) entry which is preliminary data.</text>
</comment>
<keyword evidence="3" id="KW-1185">Reference proteome</keyword>
<feature type="region of interest" description="Disordered" evidence="1">
    <location>
        <begin position="58"/>
        <end position="80"/>
    </location>
</feature>
<evidence type="ECO:0000256" key="1">
    <source>
        <dbReference type="SAM" id="MobiDB-lite"/>
    </source>
</evidence>
<sequence>MTLLDPQAVLASVEASAATTELAEEAATPRPNYKVYRGNSRHKAKKLGVFRRWKLRRKAMRKRKHRSTPVIKVDKPTRNK</sequence>
<evidence type="ECO:0008006" key="4">
    <source>
        <dbReference type="Google" id="ProtNLM"/>
    </source>
</evidence>
<name>A0ABS8AHV0_9BACT</name>
<dbReference type="RefSeq" id="WP_226186391.1">
    <property type="nucleotide sequence ID" value="NZ_JAJADQ010000006.1"/>
</dbReference>